<protein>
    <submittedName>
        <fullName evidence="3">Uncharacterized protein</fullName>
    </submittedName>
</protein>
<dbReference type="Gramene" id="mRNA:HanXRQr2_Chr09g0368341">
    <property type="protein sequence ID" value="mRNA:HanXRQr2_Chr09g0368341"/>
    <property type="gene ID" value="HanXRQr2_Chr09g0368341"/>
</dbReference>
<reference evidence="2" key="3">
    <citation type="submission" date="2020-06" db="EMBL/GenBank/DDBJ databases">
        <title>Helianthus annuus Genome sequencing and assembly Release 2.</title>
        <authorList>
            <person name="Gouzy J."/>
            <person name="Langlade N."/>
            <person name="Munos S."/>
        </authorList>
    </citation>
    <scope>NUCLEOTIDE SEQUENCE</scope>
    <source>
        <tissue evidence="2">Leaves</tissue>
    </source>
</reference>
<feature type="region of interest" description="Disordered" evidence="1">
    <location>
        <begin position="83"/>
        <end position="106"/>
    </location>
</feature>
<dbReference type="EMBL" id="CM007898">
    <property type="protein sequence ID" value="OTG13809.1"/>
    <property type="molecule type" value="Genomic_DNA"/>
</dbReference>
<proteinExistence type="predicted"/>
<dbReference type="EMBL" id="MNCJ02000324">
    <property type="protein sequence ID" value="KAF5789200.1"/>
    <property type="molecule type" value="Genomic_DNA"/>
</dbReference>
<evidence type="ECO:0000313" key="2">
    <source>
        <dbReference type="EMBL" id="KAF5789200.1"/>
    </source>
</evidence>
<organism evidence="3 4">
    <name type="scientific">Helianthus annuus</name>
    <name type="common">Common sunflower</name>
    <dbReference type="NCBI Taxonomy" id="4232"/>
    <lineage>
        <taxon>Eukaryota</taxon>
        <taxon>Viridiplantae</taxon>
        <taxon>Streptophyta</taxon>
        <taxon>Embryophyta</taxon>
        <taxon>Tracheophyta</taxon>
        <taxon>Spermatophyta</taxon>
        <taxon>Magnoliopsida</taxon>
        <taxon>eudicotyledons</taxon>
        <taxon>Gunneridae</taxon>
        <taxon>Pentapetalae</taxon>
        <taxon>asterids</taxon>
        <taxon>campanulids</taxon>
        <taxon>Asterales</taxon>
        <taxon>Asteraceae</taxon>
        <taxon>Asteroideae</taxon>
        <taxon>Heliantheae alliance</taxon>
        <taxon>Heliantheae</taxon>
        <taxon>Helianthus</taxon>
    </lineage>
</organism>
<gene>
    <name evidence="3" type="ORF">HannXRQ_Chr09g0242381</name>
    <name evidence="2" type="ORF">HanXRQr2_Chr09g0368341</name>
</gene>
<name>A0A251TSR6_HELAN</name>
<evidence type="ECO:0000313" key="3">
    <source>
        <dbReference type="EMBL" id="OTG13809.1"/>
    </source>
</evidence>
<sequence>MNTEHHPWSIHLQAKAKNFKFKFKTTTFIPACYNFFHFSLFLKISSLIIRVGSDNNNQPTRRKSLKSKITGFIERFRSIPTKKKASAAHNSSRNKKLKSGSWASLC</sequence>
<feature type="compositionally biased region" description="Basic residues" evidence="1">
    <location>
        <begin position="83"/>
        <end position="98"/>
    </location>
</feature>
<keyword evidence="4" id="KW-1185">Reference proteome</keyword>
<dbReference type="InParanoid" id="A0A251TSR6"/>
<dbReference type="AlphaFoldDB" id="A0A251TSR6"/>
<reference evidence="2 4" key="1">
    <citation type="journal article" date="2017" name="Nature">
        <title>The sunflower genome provides insights into oil metabolism, flowering and Asterid evolution.</title>
        <authorList>
            <person name="Badouin H."/>
            <person name="Gouzy J."/>
            <person name="Grassa C.J."/>
            <person name="Murat F."/>
            <person name="Staton S.E."/>
            <person name="Cottret L."/>
            <person name="Lelandais-Briere C."/>
            <person name="Owens G.L."/>
            <person name="Carrere S."/>
            <person name="Mayjonade B."/>
            <person name="Legrand L."/>
            <person name="Gill N."/>
            <person name="Kane N.C."/>
            <person name="Bowers J.E."/>
            <person name="Hubner S."/>
            <person name="Bellec A."/>
            <person name="Berard A."/>
            <person name="Berges H."/>
            <person name="Blanchet N."/>
            <person name="Boniface M.C."/>
            <person name="Brunel D."/>
            <person name="Catrice O."/>
            <person name="Chaidir N."/>
            <person name="Claudel C."/>
            <person name="Donnadieu C."/>
            <person name="Faraut T."/>
            <person name="Fievet G."/>
            <person name="Helmstetter N."/>
            <person name="King M."/>
            <person name="Knapp S.J."/>
            <person name="Lai Z."/>
            <person name="Le Paslier M.C."/>
            <person name="Lippi Y."/>
            <person name="Lorenzon L."/>
            <person name="Mandel J.R."/>
            <person name="Marage G."/>
            <person name="Marchand G."/>
            <person name="Marquand E."/>
            <person name="Bret-Mestries E."/>
            <person name="Morien E."/>
            <person name="Nambeesan S."/>
            <person name="Nguyen T."/>
            <person name="Pegot-Espagnet P."/>
            <person name="Pouilly N."/>
            <person name="Raftis F."/>
            <person name="Sallet E."/>
            <person name="Schiex T."/>
            <person name="Thomas J."/>
            <person name="Vandecasteele C."/>
            <person name="Vares D."/>
            <person name="Vear F."/>
            <person name="Vautrin S."/>
            <person name="Crespi M."/>
            <person name="Mangin B."/>
            <person name="Burke J.M."/>
            <person name="Salse J."/>
            <person name="Munos S."/>
            <person name="Vincourt P."/>
            <person name="Rieseberg L.H."/>
            <person name="Langlade N.B."/>
        </authorList>
    </citation>
    <scope>NUCLEOTIDE SEQUENCE [LARGE SCALE GENOMIC DNA]</scope>
    <source>
        <strain evidence="4">cv. SF193</strain>
        <tissue evidence="2">Leaves</tissue>
    </source>
</reference>
<reference evidence="3" key="2">
    <citation type="submission" date="2017-02" db="EMBL/GenBank/DDBJ databases">
        <title>Sunflower complete genome.</title>
        <authorList>
            <person name="Langlade N."/>
            <person name="Munos S."/>
        </authorList>
    </citation>
    <scope>NUCLEOTIDE SEQUENCE [LARGE SCALE GENOMIC DNA]</scope>
    <source>
        <tissue evidence="3">Leaves</tissue>
    </source>
</reference>
<accession>A0A251TSR6</accession>
<dbReference type="Proteomes" id="UP000215914">
    <property type="component" value="Chromosome 9"/>
</dbReference>
<evidence type="ECO:0000256" key="1">
    <source>
        <dbReference type="SAM" id="MobiDB-lite"/>
    </source>
</evidence>
<evidence type="ECO:0000313" key="4">
    <source>
        <dbReference type="Proteomes" id="UP000215914"/>
    </source>
</evidence>